<dbReference type="PANTHER" id="PTHR46641:SF10">
    <property type="entry name" value="G-PROTEIN COUPLED RECEPTORS FAMILY 1 PROFILE DOMAIN-CONTAINING PROTEIN"/>
    <property type="match status" value="1"/>
</dbReference>
<comment type="subcellular location">
    <subcellularLocation>
        <location evidence="1">Membrane</location>
    </subcellularLocation>
</comment>
<evidence type="ECO:0000259" key="7">
    <source>
        <dbReference type="PROSITE" id="PS50262"/>
    </source>
</evidence>
<dbReference type="AlphaFoldDB" id="A0A7E4VHC9"/>
<reference evidence="8" key="1">
    <citation type="journal article" date="2013" name="Genetics">
        <title>The draft genome and transcriptome of Panagrellus redivivus are shaped by the harsh demands of a free-living lifestyle.</title>
        <authorList>
            <person name="Srinivasan J."/>
            <person name="Dillman A.R."/>
            <person name="Macchietto M.G."/>
            <person name="Heikkinen L."/>
            <person name="Lakso M."/>
            <person name="Fracchia K.M."/>
            <person name="Antoshechkin I."/>
            <person name="Mortazavi A."/>
            <person name="Wong G."/>
            <person name="Sternberg P.W."/>
        </authorList>
    </citation>
    <scope>NUCLEOTIDE SEQUENCE [LARGE SCALE GENOMIC DNA]</scope>
    <source>
        <strain evidence="8">MT8872</strain>
    </source>
</reference>
<dbReference type="InterPro" id="IPR052954">
    <property type="entry name" value="GPCR-Ligand_Int"/>
</dbReference>
<feature type="transmembrane region" description="Helical" evidence="6">
    <location>
        <begin position="195"/>
        <end position="218"/>
    </location>
</feature>
<feature type="transmembrane region" description="Helical" evidence="6">
    <location>
        <begin position="76"/>
        <end position="97"/>
    </location>
</feature>
<reference evidence="9" key="2">
    <citation type="submission" date="2020-10" db="UniProtKB">
        <authorList>
            <consortium name="WormBaseParasite"/>
        </authorList>
    </citation>
    <scope>IDENTIFICATION</scope>
</reference>
<dbReference type="WBParaSite" id="Pan_g21033.t1">
    <property type="protein sequence ID" value="Pan_g21033.t1"/>
    <property type="gene ID" value="Pan_g21033"/>
</dbReference>
<dbReference type="GO" id="GO:0016020">
    <property type="term" value="C:membrane"/>
    <property type="evidence" value="ECO:0007669"/>
    <property type="project" value="UniProtKB-SubCell"/>
</dbReference>
<dbReference type="Gene3D" id="1.20.1070.10">
    <property type="entry name" value="Rhodopsin 7-helix transmembrane proteins"/>
    <property type="match status" value="1"/>
</dbReference>
<name>A0A7E4VHC9_PANRE</name>
<proteinExistence type="predicted"/>
<dbReference type="Proteomes" id="UP000492821">
    <property type="component" value="Unassembled WGS sequence"/>
</dbReference>
<keyword evidence="2 6" id="KW-0812">Transmembrane</keyword>
<feature type="transmembrane region" description="Helical" evidence="6">
    <location>
        <begin position="148"/>
        <end position="174"/>
    </location>
</feature>
<feature type="region of interest" description="Disordered" evidence="5">
    <location>
        <begin position="674"/>
        <end position="695"/>
    </location>
</feature>
<feature type="transmembrane region" description="Helical" evidence="6">
    <location>
        <begin position="118"/>
        <end position="142"/>
    </location>
</feature>
<evidence type="ECO:0000256" key="6">
    <source>
        <dbReference type="SAM" id="Phobius"/>
    </source>
</evidence>
<evidence type="ECO:0000256" key="4">
    <source>
        <dbReference type="ARBA" id="ARBA00023136"/>
    </source>
</evidence>
<evidence type="ECO:0000256" key="1">
    <source>
        <dbReference type="ARBA" id="ARBA00004370"/>
    </source>
</evidence>
<evidence type="ECO:0000313" key="8">
    <source>
        <dbReference type="Proteomes" id="UP000492821"/>
    </source>
</evidence>
<feature type="transmembrane region" description="Helical" evidence="6">
    <location>
        <begin position="309"/>
        <end position="327"/>
    </location>
</feature>
<dbReference type="Pfam" id="PF00001">
    <property type="entry name" value="7tm_1"/>
    <property type="match status" value="1"/>
</dbReference>
<feature type="transmembrane region" description="Helical" evidence="6">
    <location>
        <begin position="269"/>
        <end position="288"/>
    </location>
</feature>
<organism evidence="8 9">
    <name type="scientific">Panagrellus redivivus</name>
    <name type="common">Microworm</name>
    <dbReference type="NCBI Taxonomy" id="6233"/>
    <lineage>
        <taxon>Eukaryota</taxon>
        <taxon>Metazoa</taxon>
        <taxon>Ecdysozoa</taxon>
        <taxon>Nematoda</taxon>
        <taxon>Chromadorea</taxon>
        <taxon>Rhabditida</taxon>
        <taxon>Tylenchina</taxon>
        <taxon>Panagrolaimomorpha</taxon>
        <taxon>Panagrolaimoidea</taxon>
        <taxon>Panagrolaimidae</taxon>
        <taxon>Panagrellus</taxon>
    </lineage>
</organism>
<feature type="compositionally biased region" description="Basic and acidic residues" evidence="5">
    <location>
        <begin position="680"/>
        <end position="695"/>
    </location>
</feature>
<dbReference type="InterPro" id="IPR000276">
    <property type="entry name" value="GPCR_Rhodpsn"/>
</dbReference>
<dbReference type="CDD" id="cd14978">
    <property type="entry name" value="7tmA_FMRFamide_R-like"/>
    <property type="match status" value="1"/>
</dbReference>
<keyword evidence="4 6" id="KW-0472">Membrane</keyword>
<evidence type="ECO:0000256" key="3">
    <source>
        <dbReference type="ARBA" id="ARBA00022989"/>
    </source>
</evidence>
<dbReference type="PANTHER" id="PTHR46641">
    <property type="entry name" value="FMRFAMIDE RECEPTOR-RELATED"/>
    <property type="match status" value="1"/>
</dbReference>
<protein>
    <submittedName>
        <fullName evidence="9">G_PROTEIN_RECEP_F1_2 domain-containing protein</fullName>
    </submittedName>
</protein>
<dbReference type="InterPro" id="IPR017452">
    <property type="entry name" value="GPCR_Rhodpsn_7TM"/>
</dbReference>
<sequence>MPPTTSTMFPTTTAYPSFTTFAPNATELIEEVTDSNWEEPPVPHWCFDFMVFYRSFNDTQSKIIVQDLEDYSKFSFIANGLVTTLLAMFGLAGNILLVHQIQHTRYFSRRLACHLAMLCCWDMALLLSCLLTYGISCLYYGIIPFVGVVAYLLFIFQPFASFCTTGTIWQVLAITVERYMAVSRPLEQRTRNAQFSVRAICATVVVVAFILNMTPMIFEHELTDCYEIRSPDPNSLSRNISYNIKTMIIPKPVIYIQVYAILVHLLPDIIFRAPTPIIVIAILTVRTLQICSNRMIGMQTIHARRNVPYMLTILNIKFILCNTLYMFNTILMEVLGYGGKVSSTQTELEVRQYLQSLYLTDFSNMLLAIHSATNWLIFYHWPTFGKTKKYSNMTLTSSASKTQVIDTDTALSLLSKFSANKNRICTDALTELCVNAPGIAIALLGAEAGQCRTREAFVQHIRIQKGGAIMADVIEEILLAFTQKHMSTTDIGELCRDIGYKYYMVHTHIGASQYRFIRQKLAELISQSNYPKTYKSNKVYHSNSANTQETEKNAFQRIFNFALREMKAGVTSAEVDVTRAQKPGSRHGTHPKEAKNTFTQHRSIDCEIPESRRQYGGMGATVRFVHPNGVVLPRAMSLDLTLAPRDYRLSLATTATTSNSVNVVACGDDSADATDDSFVDVDHPRDNGDAQHFHL</sequence>
<keyword evidence="3 6" id="KW-1133">Transmembrane helix</keyword>
<dbReference type="PROSITE" id="PS50262">
    <property type="entry name" value="G_PROTEIN_RECEP_F1_2"/>
    <property type="match status" value="1"/>
</dbReference>
<feature type="domain" description="G-protein coupled receptors family 1 profile" evidence="7">
    <location>
        <begin position="93"/>
        <end position="378"/>
    </location>
</feature>
<evidence type="ECO:0000313" key="9">
    <source>
        <dbReference type="WBParaSite" id="Pan_g21033.t1"/>
    </source>
</evidence>
<dbReference type="SUPFAM" id="SSF81321">
    <property type="entry name" value="Family A G protein-coupled receptor-like"/>
    <property type="match status" value="1"/>
</dbReference>
<evidence type="ECO:0000256" key="5">
    <source>
        <dbReference type="SAM" id="MobiDB-lite"/>
    </source>
</evidence>
<evidence type="ECO:0000256" key="2">
    <source>
        <dbReference type="ARBA" id="ARBA00022692"/>
    </source>
</evidence>
<keyword evidence="8" id="KW-1185">Reference proteome</keyword>
<accession>A0A7E4VHC9</accession>
<dbReference type="GO" id="GO:0004930">
    <property type="term" value="F:G protein-coupled receptor activity"/>
    <property type="evidence" value="ECO:0007669"/>
    <property type="project" value="InterPro"/>
</dbReference>